<dbReference type="FunFam" id="4.10.1000.10:FF:000001">
    <property type="entry name" value="zinc finger CCCH domain-containing protein 15-like"/>
    <property type="match status" value="1"/>
</dbReference>
<dbReference type="FunFam" id="4.10.1000.10:FF:000002">
    <property type="entry name" value="Zinc finger protein 36, C3H1 type-like 1"/>
    <property type="match status" value="1"/>
</dbReference>
<protein>
    <recommendedName>
        <fullName evidence="6">C3H1-type domain-containing protein</fullName>
    </recommendedName>
</protein>
<sequence length="64" mass="7541">WQTELCRSWEETGSCRYGAKCQFAHGREELRPVLRHPKYKTEVCRTFAQSGTCPYGTRCRFIHS</sequence>
<dbReference type="SUPFAM" id="SSF90229">
    <property type="entry name" value="CCCH zinc finger"/>
    <property type="match status" value="2"/>
</dbReference>
<dbReference type="KEGG" id="cvr:CHLNCDRAFT_15825"/>
<evidence type="ECO:0000256" key="2">
    <source>
        <dbReference type="ARBA" id="ARBA00022737"/>
    </source>
</evidence>
<dbReference type="InterPro" id="IPR000571">
    <property type="entry name" value="Znf_CCCH"/>
</dbReference>
<dbReference type="EMBL" id="GL433842">
    <property type="protein sequence ID" value="EFN56478.1"/>
    <property type="molecule type" value="Genomic_DNA"/>
</dbReference>
<keyword evidence="8" id="KW-1185">Reference proteome</keyword>
<evidence type="ECO:0000256" key="4">
    <source>
        <dbReference type="ARBA" id="ARBA00022833"/>
    </source>
</evidence>
<evidence type="ECO:0000256" key="1">
    <source>
        <dbReference type="ARBA" id="ARBA00022723"/>
    </source>
</evidence>
<keyword evidence="2" id="KW-0677">Repeat</keyword>
<dbReference type="PANTHER" id="PTHR12547:SF18">
    <property type="entry name" value="PROTEIN TIS11"/>
    <property type="match status" value="1"/>
</dbReference>
<dbReference type="eggNOG" id="KOG1677">
    <property type="taxonomic scope" value="Eukaryota"/>
</dbReference>
<dbReference type="SMART" id="SM00356">
    <property type="entry name" value="ZnF_C3H1"/>
    <property type="match status" value="2"/>
</dbReference>
<evidence type="ECO:0000256" key="5">
    <source>
        <dbReference type="PROSITE-ProRule" id="PRU00723"/>
    </source>
</evidence>
<dbReference type="Gene3D" id="4.10.1000.10">
    <property type="entry name" value="Zinc finger, CCCH-type"/>
    <property type="match status" value="2"/>
</dbReference>
<name>E1ZCQ5_CHLVA</name>
<feature type="non-terminal residue" evidence="7">
    <location>
        <position position="1"/>
    </location>
</feature>
<feature type="domain" description="C3H1-type" evidence="6">
    <location>
        <begin position="38"/>
        <end position="64"/>
    </location>
</feature>
<reference evidence="7 8" key="1">
    <citation type="journal article" date="2010" name="Plant Cell">
        <title>The Chlorella variabilis NC64A genome reveals adaptation to photosymbiosis, coevolution with viruses, and cryptic sex.</title>
        <authorList>
            <person name="Blanc G."/>
            <person name="Duncan G."/>
            <person name="Agarkova I."/>
            <person name="Borodovsky M."/>
            <person name="Gurnon J."/>
            <person name="Kuo A."/>
            <person name="Lindquist E."/>
            <person name="Lucas S."/>
            <person name="Pangilinan J."/>
            <person name="Polle J."/>
            <person name="Salamov A."/>
            <person name="Terry A."/>
            <person name="Yamada T."/>
            <person name="Dunigan D.D."/>
            <person name="Grigoriev I.V."/>
            <person name="Claverie J.M."/>
            <person name="Van Etten J.L."/>
        </authorList>
    </citation>
    <scope>NUCLEOTIDE SEQUENCE [LARGE SCALE GENOMIC DNA]</scope>
    <source>
        <strain evidence="7 8">NC64A</strain>
    </source>
</reference>
<gene>
    <name evidence="7" type="ORF">CHLNCDRAFT_15825</name>
</gene>
<dbReference type="Pfam" id="PF00642">
    <property type="entry name" value="zf-CCCH"/>
    <property type="match status" value="2"/>
</dbReference>
<dbReference type="GO" id="GO:0008270">
    <property type="term" value="F:zinc ion binding"/>
    <property type="evidence" value="ECO:0007669"/>
    <property type="project" value="UniProtKB-KW"/>
</dbReference>
<dbReference type="Proteomes" id="UP000008141">
    <property type="component" value="Unassembled WGS sequence"/>
</dbReference>
<feature type="non-terminal residue" evidence="7">
    <location>
        <position position="64"/>
    </location>
</feature>
<dbReference type="GeneID" id="17355596"/>
<feature type="zinc finger region" description="C3H1-type" evidence="5">
    <location>
        <begin position="1"/>
        <end position="28"/>
    </location>
</feature>
<organism evidence="8">
    <name type="scientific">Chlorella variabilis</name>
    <name type="common">Green alga</name>
    <dbReference type="NCBI Taxonomy" id="554065"/>
    <lineage>
        <taxon>Eukaryota</taxon>
        <taxon>Viridiplantae</taxon>
        <taxon>Chlorophyta</taxon>
        <taxon>core chlorophytes</taxon>
        <taxon>Trebouxiophyceae</taxon>
        <taxon>Chlorellales</taxon>
        <taxon>Chlorellaceae</taxon>
        <taxon>Chlorella clade</taxon>
        <taxon>Chlorella</taxon>
    </lineage>
</organism>
<dbReference type="GO" id="GO:0003729">
    <property type="term" value="F:mRNA binding"/>
    <property type="evidence" value="ECO:0007669"/>
    <property type="project" value="InterPro"/>
</dbReference>
<feature type="domain" description="C3H1-type" evidence="6">
    <location>
        <begin position="1"/>
        <end position="28"/>
    </location>
</feature>
<dbReference type="AlphaFoldDB" id="E1ZCQ5"/>
<evidence type="ECO:0000259" key="6">
    <source>
        <dbReference type="PROSITE" id="PS50103"/>
    </source>
</evidence>
<feature type="zinc finger region" description="C3H1-type" evidence="5">
    <location>
        <begin position="38"/>
        <end position="64"/>
    </location>
</feature>
<keyword evidence="1 5" id="KW-0479">Metal-binding</keyword>
<dbReference type="OMA" id="WEESGSC"/>
<dbReference type="InParanoid" id="E1ZCQ5"/>
<evidence type="ECO:0000256" key="3">
    <source>
        <dbReference type="ARBA" id="ARBA00022771"/>
    </source>
</evidence>
<keyword evidence="3 5" id="KW-0863">Zinc-finger</keyword>
<keyword evidence="4 5" id="KW-0862">Zinc</keyword>
<dbReference type="InterPro" id="IPR045877">
    <property type="entry name" value="ZFP36-like"/>
</dbReference>
<proteinExistence type="predicted"/>
<accession>E1ZCQ5</accession>
<dbReference type="InterPro" id="IPR036855">
    <property type="entry name" value="Znf_CCCH_sf"/>
</dbReference>
<dbReference type="PANTHER" id="PTHR12547">
    <property type="entry name" value="CCCH ZINC FINGER/TIS11-RELATED"/>
    <property type="match status" value="1"/>
</dbReference>
<dbReference type="OrthoDB" id="410307at2759"/>
<evidence type="ECO:0000313" key="8">
    <source>
        <dbReference type="Proteomes" id="UP000008141"/>
    </source>
</evidence>
<evidence type="ECO:0000313" key="7">
    <source>
        <dbReference type="EMBL" id="EFN56478.1"/>
    </source>
</evidence>
<dbReference type="RefSeq" id="XP_005848580.1">
    <property type="nucleotide sequence ID" value="XM_005848518.1"/>
</dbReference>
<dbReference type="STRING" id="554065.E1ZCQ5"/>
<dbReference type="PROSITE" id="PS50103">
    <property type="entry name" value="ZF_C3H1"/>
    <property type="match status" value="2"/>
</dbReference>